<name>A0A8J4LXW6_9CHLO</name>
<proteinExistence type="predicted"/>
<dbReference type="Proteomes" id="UP000722791">
    <property type="component" value="Unassembled WGS sequence"/>
</dbReference>
<comment type="caution">
    <text evidence="2">The sequence shown here is derived from an EMBL/GenBank/DDBJ whole genome shotgun (WGS) entry which is preliminary data.</text>
</comment>
<feature type="non-terminal residue" evidence="2">
    <location>
        <position position="1"/>
    </location>
</feature>
<feature type="non-terminal residue" evidence="2">
    <location>
        <position position="401"/>
    </location>
</feature>
<feature type="region of interest" description="Disordered" evidence="1">
    <location>
        <begin position="1"/>
        <end position="43"/>
    </location>
</feature>
<sequence length="401" mass="37563">TALGIDALSSAESWSGPRSREGGGGGFARVSAGDLTPPVSGGGDVSGSEGLLALLAEGGPAMAELVEKACGLALALGRVGAASAGEAAAPGGDVSSAASASMAAECTAGKEDLVTAGGASAGLRAVQDDGGEIHGGGDSTVAEASLPNAAASGGGGEGGVSPLLQKQLAAFCRQALEGAGQDPAAAAAAGNAAVTSVTAAGGADDVATSWIPLVPADLATRVERLACCQFGAERFEDLVTHGSMAQLLAGDRSAAVAAAAQQPLFVMALLAGSETSGTGEDDVASYSGQEDILMHAMSLAATAASNGVSAAAILSYFSAAAALAAGGAGGGGESPVWAAAAALGGPVAALALPVGAMGGGVGPGALVLVDPAATTNRFGEALSRLDGSAAVAALLGLTAGA</sequence>
<evidence type="ECO:0000313" key="3">
    <source>
        <dbReference type="Proteomes" id="UP000722791"/>
    </source>
</evidence>
<organism evidence="2 3">
    <name type="scientific">Volvox reticuliferus</name>
    <dbReference type="NCBI Taxonomy" id="1737510"/>
    <lineage>
        <taxon>Eukaryota</taxon>
        <taxon>Viridiplantae</taxon>
        <taxon>Chlorophyta</taxon>
        <taxon>core chlorophytes</taxon>
        <taxon>Chlorophyceae</taxon>
        <taxon>CS clade</taxon>
        <taxon>Chlamydomonadales</taxon>
        <taxon>Volvocaceae</taxon>
        <taxon>Volvox</taxon>
    </lineage>
</organism>
<evidence type="ECO:0000313" key="2">
    <source>
        <dbReference type="EMBL" id="GIM14609.1"/>
    </source>
</evidence>
<evidence type="ECO:0000256" key="1">
    <source>
        <dbReference type="SAM" id="MobiDB-lite"/>
    </source>
</evidence>
<reference evidence="2" key="1">
    <citation type="journal article" date="2021" name="Proc. Natl. Acad. Sci. U.S.A.">
        <title>Three genomes in the algal genus Volvox reveal the fate of a haploid sex-determining region after a transition to homothallism.</title>
        <authorList>
            <person name="Yamamoto K."/>
            <person name="Hamaji T."/>
            <person name="Kawai-Toyooka H."/>
            <person name="Matsuzaki R."/>
            <person name="Takahashi F."/>
            <person name="Nishimura Y."/>
            <person name="Kawachi M."/>
            <person name="Noguchi H."/>
            <person name="Minakuchi Y."/>
            <person name="Umen J.G."/>
            <person name="Toyoda A."/>
            <person name="Nozaki H."/>
        </authorList>
    </citation>
    <scope>NUCLEOTIDE SEQUENCE</scope>
    <source>
        <strain evidence="2">NIES-3785</strain>
    </source>
</reference>
<feature type="region of interest" description="Disordered" evidence="1">
    <location>
        <begin position="127"/>
        <end position="158"/>
    </location>
</feature>
<dbReference type="AlphaFoldDB" id="A0A8J4LXW6"/>
<dbReference type="EMBL" id="BNCQ01000058">
    <property type="protein sequence ID" value="GIM14609.1"/>
    <property type="molecule type" value="Genomic_DNA"/>
</dbReference>
<accession>A0A8J4LXW6</accession>
<protein>
    <submittedName>
        <fullName evidence="2">Uncharacterized protein</fullName>
    </submittedName>
</protein>
<gene>
    <name evidence="2" type="ORF">Vretimale_17498</name>
</gene>